<dbReference type="AlphaFoldDB" id="A0A2K9NT70"/>
<evidence type="ECO:0000256" key="1">
    <source>
        <dbReference type="SAM" id="MobiDB-lite"/>
    </source>
</evidence>
<evidence type="ECO:0000313" key="3">
    <source>
        <dbReference type="EMBL" id="AUN98723.1"/>
    </source>
</evidence>
<evidence type="ECO:0000256" key="2">
    <source>
        <dbReference type="SAM" id="SignalP"/>
    </source>
</evidence>
<name>A0A2K9NT70_BACTC</name>
<accession>A0A2K9NT70</accession>
<sequence length="390" mass="42184">MKTKIILATLLCTLVSTHAQAMGSKKPSPTPAPNPAPVTPTPAPSTKPTLDFGPELSEDAYLNAGAEVGAQVDDSQNDNELVGSSRQVINNDQVDQCFNDEAPHEYFADQISYYVQEMINDVPAKVGYIGSYYGTSSDDSAYFPTSLIRHPLCNVTSSTLSATINKVPGQATIDKLNRFANTVNTLRQEVLNGDQSAKKELLSTWTRMFSCLAYAESLSTADTTTSKNVAAKVGPSGYRKPAGVKFYEDPAQDATSRLNIGMFQFTPNSAGNIQPCIRAWNSLNQNKASCQISQKATQADLIKALGSSYQSFNAFCGIHKLVQTFAIQVNTTKSSATHPSNVVNGKLKGFEQRCVSPHFQAGKAYNHFGPFQNSTGSNLDKLFTCIESSR</sequence>
<dbReference type="Proteomes" id="UP000235584">
    <property type="component" value="Chromosome"/>
</dbReference>
<keyword evidence="4" id="KW-1185">Reference proteome</keyword>
<protein>
    <submittedName>
        <fullName evidence="3">Uncharacterized protein</fullName>
    </submittedName>
</protein>
<gene>
    <name evidence="3" type="ORF">C0V70_11545</name>
</gene>
<feature type="signal peptide" evidence="2">
    <location>
        <begin position="1"/>
        <end position="21"/>
    </location>
</feature>
<feature type="region of interest" description="Disordered" evidence="1">
    <location>
        <begin position="21"/>
        <end position="54"/>
    </location>
</feature>
<dbReference type="EMBL" id="CP025704">
    <property type="protein sequence ID" value="AUN98723.1"/>
    <property type="molecule type" value="Genomic_DNA"/>
</dbReference>
<organism evidence="3 4">
    <name type="scientific">Bacteriovorax stolpii</name>
    <name type="common">Bdellovibrio stolpii</name>
    <dbReference type="NCBI Taxonomy" id="960"/>
    <lineage>
        <taxon>Bacteria</taxon>
        <taxon>Pseudomonadati</taxon>
        <taxon>Bdellovibrionota</taxon>
        <taxon>Bacteriovoracia</taxon>
        <taxon>Bacteriovoracales</taxon>
        <taxon>Bacteriovoracaceae</taxon>
        <taxon>Bacteriovorax</taxon>
    </lineage>
</organism>
<dbReference type="RefSeq" id="WP_102244014.1">
    <property type="nucleotide sequence ID" value="NZ_CP025704.1"/>
</dbReference>
<proteinExistence type="predicted"/>
<feature type="compositionally biased region" description="Pro residues" evidence="1">
    <location>
        <begin position="28"/>
        <end position="45"/>
    </location>
</feature>
<feature type="chain" id="PRO_5043702737" evidence="2">
    <location>
        <begin position="22"/>
        <end position="390"/>
    </location>
</feature>
<reference evidence="3 4" key="1">
    <citation type="submission" date="2018-01" db="EMBL/GenBank/DDBJ databases">
        <title>Complete genome sequence of Bacteriovorax stolpii DSM12778.</title>
        <authorList>
            <person name="Tang B."/>
            <person name="Chang J."/>
        </authorList>
    </citation>
    <scope>NUCLEOTIDE SEQUENCE [LARGE SCALE GENOMIC DNA]</scope>
    <source>
        <strain evidence="3 4">DSM 12778</strain>
    </source>
</reference>
<evidence type="ECO:0000313" key="4">
    <source>
        <dbReference type="Proteomes" id="UP000235584"/>
    </source>
</evidence>
<keyword evidence="2" id="KW-0732">Signal</keyword>
<dbReference type="KEGG" id="bsto:C0V70_11545"/>